<keyword evidence="2" id="KW-1133">Transmembrane helix</keyword>
<sequence>MEPSTEHARGDQEPGPAHEEHPEPARRVGAHPADAPTVGAADGAGDAPSGNRESPPQPLPGVTARAWQEESLARAAEILTLANWLNRLPPEKREHIGVGADQALDAAIRWHVAEAQCAARDGKRIRPSGARVARAAAHLDAAEADLLRRVPLEFVRGQLPSLHAHIRRHLPRDDPRRLRVEKLARDPRDDLAEVHRENLIAAVRAASSAAEREQQRVRSFCTIVYGAAAGLTALASAVALVAAVDPRALALCFQPQPGAEENARLVCPTGQDLLRGRDVDVVIGETVRSLDVPLVMFIGMVAAGVTGSIALRHIRGTATPFGVPVALAVLKLPTGALSAVLGLLLMRGGFVPGLTALDTTPQIIGWAVLFGASQQLLTGLVDRQAQQVLDSVGNKTYTPSGGS</sequence>
<reference evidence="4" key="1">
    <citation type="submission" date="2018-05" db="EMBL/GenBank/DDBJ databases">
        <authorList>
            <person name="Klenk H.-P."/>
            <person name="Huntemann M."/>
            <person name="Clum A."/>
            <person name="Pillay M."/>
            <person name="Palaniappan K."/>
            <person name="Varghese N."/>
            <person name="Mikhailova N."/>
            <person name="Stamatis D."/>
            <person name="Reddy T."/>
            <person name="Daum C."/>
            <person name="Shapiro N."/>
            <person name="Ivanova N."/>
            <person name="Kyrpides N."/>
            <person name="Woyke T."/>
        </authorList>
    </citation>
    <scope>NUCLEOTIDE SEQUENCE [LARGE SCALE GENOMIC DNA]</scope>
    <source>
        <strain evidence="4">DSM 45417</strain>
    </source>
</reference>
<feature type="region of interest" description="Disordered" evidence="1">
    <location>
        <begin position="1"/>
        <end position="62"/>
    </location>
</feature>
<evidence type="ECO:0000256" key="1">
    <source>
        <dbReference type="SAM" id="MobiDB-lite"/>
    </source>
</evidence>
<evidence type="ECO:0000313" key="4">
    <source>
        <dbReference type="Proteomes" id="UP000246661"/>
    </source>
</evidence>
<gene>
    <name evidence="3" type="ORF">JD79_03390</name>
</gene>
<accession>A0A317QLG4</accession>
<feature type="transmembrane region" description="Helical" evidence="2">
    <location>
        <begin position="323"/>
        <end position="343"/>
    </location>
</feature>
<organism evidence="3 4">
    <name type="scientific">Geodermatophilus normandii</name>
    <dbReference type="NCBI Taxonomy" id="1137989"/>
    <lineage>
        <taxon>Bacteria</taxon>
        <taxon>Bacillati</taxon>
        <taxon>Actinomycetota</taxon>
        <taxon>Actinomycetes</taxon>
        <taxon>Geodermatophilales</taxon>
        <taxon>Geodermatophilaceae</taxon>
        <taxon>Geodermatophilus</taxon>
    </lineage>
</organism>
<protein>
    <submittedName>
        <fullName evidence="3">Uncharacterized protein</fullName>
    </submittedName>
</protein>
<dbReference type="EMBL" id="QGTX01000001">
    <property type="protein sequence ID" value="PWW24212.1"/>
    <property type="molecule type" value="Genomic_DNA"/>
</dbReference>
<feature type="transmembrane region" description="Helical" evidence="2">
    <location>
        <begin position="222"/>
        <end position="244"/>
    </location>
</feature>
<keyword evidence="4" id="KW-1185">Reference proteome</keyword>
<evidence type="ECO:0000313" key="3">
    <source>
        <dbReference type="EMBL" id="PWW24212.1"/>
    </source>
</evidence>
<evidence type="ECO:0000256" key="2">
    <source>
        <dbReference type="SAM" id="Phobius"/>
    </source>
</evidence>
<feature type="compositionally biased region" description="Basic and acidic residues" evidence="1">
    <location>
        <begin position="1"/>
        <end position="26"/>
    </location>
</feature>
<dbReference type="Proteomes" id="UP000246661">
    <property type="component" value="Unassembled WGS sequence"/>
</dbReference>
<proteinExistence type="predicted"/>
<feature type="compositionally biased region" description="Low complexity" evidence="1">
    <location>
        <begin position="32"/>
        <end position="48"/>
    </location>
</feature>
<comment type="caution">
    <text evidence="3">The sequence shown here is derived from an EMBL/GenBank/DDBJ whole genome shotgun (WGS) entry which is preliminary data.</text>
</comment>
<name>A0A317QLG4_9ACTN</name>
<dbReference type="OrthoDB" id="3400507at2"/>
<keyword evidence="2" id="KW-0472">Membrane</keyword>
<feature type="transmembrane region" description="Helical" evidence="2">
    <location>
        <begin position="292"/>
        <end position="311"/>
    </location>
</feature>
<dbReference type="AlphaFoldDB" id="A0A317QLG4"/>
<keyword evidence="2" id="KW-0812">Transmembrane</keyword>